<dbReference type="AlphaFoldDB" id="A0AAD7XPT2"/>
<dbReference type="InterPro" id="IPR004263">
    <property type="entry name" value="Exostosin"/>
</dbReference>
<feature type="region of interest" description="Disordered" evidence="2">
    <location>
        <begin position="37"/>
        <end position="56"/>
    </location>
</feature>
<evidence type="ECO:0000256" key="1">
    <source>
        <dbReference type="ARBA" id="ARBA00010271"/>
    </source>
</evidence>
<evidence type="ECO:0000256" key="3">
    <source>
        <dbReference type="SAM" id="SignalP"/>
    </source>
</evidence>
<feature type="domain" description="Exostosin GT47" evidence="4">
    <location>
        <begin position="262"/>
        <end position="368"/>
    </location>
</feature>
<feature type="chain" id="PRO_5041925889" description="Exostosin GT47 domain-containing protein" evidence="3">
    <location>
        <begin position="17"/>
        <end position="457"/>
    </location>
</feature>
<keyword evidence="3" id="KW-0732">Signal</keyword>
<dbReference type="EMBL" id="JAQMWT010000139">
    <property type="protein sequence ID" value="KAJ8609489.1"/>
    <property type="molecule type" value="Genomic_DNA"/>
</dbReference>
<dbReference type="Proteomes" id="UP001230188">
    <property type="component" value="Unassembled WGS sequence"/>
</dbReference>
<feature type="signal peptide" evidence="3">
    <location>
        <begin position="1"/>
        <end position="16"/>
    </location>
</feature>
<reference evidence="5" key="1">
    <citation type="submission" date="2023-01" db="EMBL/GenBank/DDBJ databases">
        <title>Metagenome sequencing of chrysophaentin producing Chrysophaeum taylorii.</title>
        <authorList>
            <person name="Davison J."/>
            <person name="Bewley C."/>
        </authorList>
    </citation>
    <scope>NUCLEOTIDE SEQUENCE</scope>
    <source>
        <strain evidence="5">NIES-1699</strain>
    </source>
</reference>
<evidence type="ECO:0000259" key="4">
    <source>
        <dbReference type="Pfam" id="PF03016"/>
    </source>
</evidence>
<organism evidence="5 6">
    <name type="scientific">Chrysophaeum taylorii</name>
    <dbReference type="NCBI Taxonomy" id="2483200"/>
    <lineage>
        <taxon>Eukaryota</taxon>
        <taxon>Sar</taxon>
        <taxon>Stramenopiles</taxon>
        <taxon>Ochrophyta</taxon>
        <taxon>Pelagophyceae</taxon>
        <taxon>Pelagomonadales</taxon>
        <taxon>Pelagomonadaceae</taxon>
        <taxon>Chrysophaeum</taxon>
    </lineage>
</organism>
<dbReference type="PANTHER" id="PTHR11062">
    <property type="entry name" value="EXOSTOSIN HEPARAN SULFATE GLYCOSYLTRANSFERASE -RELATED"/>
    <property type="match status" value="1"/>
</dbReference>
<gene>
    <name evidence="5" type="ORF">CTAYLR_005442</name>
</gene>
<keyword evidence="6" id="KW-1185">Reference proteome</keyword>
<dbReference type="PANTHER" id="PTHR11062:SF117">
    <property type="entry name" value="XYLOGLUCAN-SPECIFIC GALACTURONOSYLTRANSFERASE 1"/>
    <property type="match status" value="1"/>
</dbReference>
<name>A0AAD7XPT2_9STRA</name>
<dbReference type="InterPro" id="IPR040911">
    <property type="entry name" value="Exostosin_GT47"/>
</dbReference>
<proteinExistence type="inferred from homology"/>
<comment type="caution">
    <text evidence="5">The sequence shown here is derived from an EMBL/GenBank/DDBJ whole genome shotgun (WGS) entry which is preliminary data.</text>
</comment>
<sequence>MVVFLLIGLLVADGKTRNDRSPRALSARVVSLESNITHESENEEAGHHHHHHHHQHHHSCEGRRVFVYNLSSWSSSLWDVQEEDLTFDAAFGEAEGLGGHLRLTRQWSASQILYYRVSRSACRTRDPKGADVFVAPLWPKAKGFQRMLAACNVSESTLLEALPYLAPETACRHLVLVAKSFRSCSSGRWFYDPVDPVFNKVAKFAYDEPLPWHPLLFPNARQEPHLASYVRSPEGLVERCSYLGGNASANCGNPPGRFPNIHSVPYPSSVHWSPGEPDPTTTTSSPRRPILMLFVGHFDKGGLVRAGIRTMCREYDDPLVCTTSHATRDLAIKGQSVFCLEPPGDSPSRKSISDSLAFGCVPVVFENATAAQYSLFWTEDARVTIDYASFVSGAVDLRDHLESYSADRVRAMQQAVARCKKAFTYSFDDDVGDAIDIMLGAVARQTCANNYHSGVLR</sequence>
<evidence type="ECO:0000313" key="5">
    <source>
        <dbReference type="EMBL" id="KAJ8609489.1"/>
    </source>
</evidence>
<feature type="compositionally biased region" description="Basic and acidic residues" evidence="2">
    <location>
        <begin position="37"/>
        <end position="46"/>
    </location>
</feature>
<dbReference type="GO" id="GO:0016757">
    <property type="term" value="F:glycosyltransferase activity"/>
    <property type="evidence" value="ECO:0007669"/>
    <property type="project" value="InterPro"/>
</dbReference>
<dbReference type="Pfam" id="PF03016">
    <property type="entry name" value="Exostosin_GT47"/>
    <property type="match status" value="1"/>
</dbReference>
<evidence type="ECO:0000313" key="6">
    <source>
        <dbReference type="Proteomes" id="UP001230188"/>
    </source>
</evidence>
<protein>
    <recommendedName>
        <fullName evidence="4">Exostosin GT47 domain-containing protein</fullName>
    </recommendedName>
</protein>
<evidence type="ECO:0000256" key="2">
    <source>
        <dbReference type="SAM" id="MobiDB-lite"/>
    </source>
</evidence>
<accession>A0AAD7XPT2</accession>
<comment type="similarity">
    <text evidence="1">Belongs to the glycosyltransferase 47 family.</text>
</comment>
<feature type="compositionally biased region" description="Basic residues" evidence="2">
    <location>
        <begin position="47"/>
        <end position="56"/>
    </location>
</feature>